<name>A0A1R3KL11_9ROSI</name>
<protein>
    <recommendedName>
        <fullName evidence="4">Zinc knuckle CX2CX4HX4C</fullName>
    </recommendedName>
</protein>
<keyword evidence="3" id="KW-1185">Reference proteome</keyword>
<gene>
    <name evidence="2" type="ORF">COLO4_07059</name>
</gene>
<dbReference type="AlphaFoldDB" id="A0A1R3KL11"/>
<reference evidence="3" key="1">
    <citation type="submission" date="2013-09" db="EMBL/GenBank/DDBJ databases">
        <title>Corchorus olitorius genome sequencing.</title>
        <authorList>
            <person name="Alam M."/>
            <person name="Haque M.S."/>
            <person name="Islam M.S."/>
            <person name="Emdad E.M."/>
            <person name="Islam M.M."/>
            <person name="Ahmed B."/>
            <person name="Halim A."/>
            <person name="Hossen Q.M.M."/>
            <person name="Hossain M.Z."/>
            <person name="Ahmed R."/>
            <person name="Khan M.M."/>
            <person name="Islam R."/>
            <person name="Rashid M.M."/>
            <person name="Khan S.A."/>
            <person name="Rahman M.S."/>
            <person name="Alam M."/>
            <person name="Yahiya A.S."/>
            <person name="Khan M.S."/>
            <person name="Azam M.S."/>
            <person name="Haque T."/>
            <person name="Lashkar M.Z.H."/>
            <person name="Akhand A.I."/>
            <person name="Morshed G."/>
            <person name="Roy S."/>
            <person name="Uddin K.S."/>
            <person name="Rabeya T."/>
            <person name="Hossain A.S."/>
            <person name="Chowdhury A."/>
            <person name="Snigdha A.R."/>
            <person name="Mortoza M.S."/>
            <person name="Matin S.A."/>
            <person name="Hoque S.M.E."/>
            <person name="Islam M.K."/>
            <person name="Roy D.K."/>
            <person name="Haider R."/>
            <person name="Moosa M.M."/>
            <person name="Elias S.M."/>
            <person name="Hasan A.M."/>
            <person name="Jahan S."/>
            <person name="Shafiuddin M."/>
            <person name="Mahmood N."/>
            <person name="Shommy N.S."/>
        </authorList>
    </citation>
    <scope>NUCLEOTIDE SEQUENCE [LARGE SCALE GENOMIC DNA]</scope>
    <source>
        <strain evidence="3">cv. O-4</strain>
    </source>
</reference>
<comment type="caution">
    <text evidence="2">The sequence shown here is derived from an EMBL/GenBank/DDBJ whole genome shotgun (WGS) entry which is preliminary data.</text>
</comment>
<dbReference type="Proteomes" id="UP000187203">
    <property type="component" value="Unassembled WGS sequence"/>
</dbReference>
<accession>A0A1R3KL11</accession>
<feature type="compositionally biased region" description="Basic and acidic residues" evidence="1">
    <location>
        <begin position="280"/>
        <end position="294"/>
    </location>
</feature>
<evidence type="ECO:0000313" key="2">
    <source>
        <dbReference type="EMBL" id="OMP07771.1"/>
    </source>
</evidence>
<evidence type="ECO:0000256" key="1">
    <source>
        <dbReference type="SAM" id="MobiDB-lite"/>
    </source>
</evidence>
<sequence length="339" mass="36942">MEVKFHYEDFCYVCGLLDHQESDCPTAMIMRKTRGFITRKYSPWLKAEWSGRIDEAEGTILSRPKFSKGDGFSRVSMVASGRSAAVGSRLFGFAKQMKQGNGAGSAAMVVAEADAMERIEISDGDSNHGNMPAIKKQAENRSRAIGVSNLELIEGTGESATFKEMTKPSQLATIMGKGEVQPAMIAMGSIGAANGGLAEEYIPLEQVIENLRQADPNFSFVFNSGTSTEQQKIRKLKNVARVSLNYTFDFLFMEGNVKVGSKRGNGQSILDTNEASAAKRSREHEGESGTTKDVDKAMVATSWEAAASLDVRGKIARCDEALSKWNNVIFGNVQKKEGF</sequence>
<proteinExistence type="predicted"/>
<dbReference type="EMBL" id="AWUE01013057">
    <property type="protein sequence ID" value="OMP07771.1"/>
    <property type="molecule type" value="Genomic_DNA"/>
</dbReference>
<feature type="compositionally biased region" description="Polar residues" evidence="1">
    <location>
        <begin position="264"/>
        <end position="275"/>
    </location>
</feature>
<evidence type="ECO:0008006" key="4">
    <source>
        <dbReference type="Google" id="ProtNLM"/>
    </source>
</evidence>
<feature type="region of interest" description="Disordered" evidence="1">
    <location>
        <begin position="263"/>
        <end position="294"/>
    </location>
</feature>
<organism evidence="2 3">
    <name type="scientific">Corchorus olitorius</name>
    <dbReference type="NCBI Taxonomy" id="93759"/>
    <lineage>
        <taxon>Eukaryota</taxon>
        <taxon>Viridiplantae</taxon>
        <taxon>Streptophyta</taxon>
        <taxon>Embryophyta</taxon>
        <taxon>Tracheophyta</taxon>
        <taxon>Spermatophyta</taxon>
        <taxon>Magnoliopsida</taxon>
        <taxon>eudicotyledons</taxon>
        <taxon>Gunneridae</taxon>
        <taxon>Pentapetalae</taxon>
        <taxon>rosids</taxon>
        <taxon>malvids</taxon>
        <taxon>Malvales</taxon>
        <taxon>Malvaceae</taxon>
        <taxon>Grewioideae</taxon>
        <taxon>Apeibeae</taxon>
        <taxon>Corchorus</taxon>
    </lineage>
</organism>
<evidence type="ECO:0000313" key="3">
    <source>
        <dbReference type="Proteomes" id="UP000187203"/>
    </source>
</evidence>